<evidence type="ECO:0000256" key="1">
    <source>
        <dbReference type="SAM" id="Phobius"/>
    </source>
</evidence>
<dbReference type="OrthoDB" id="4220102at2"/>
<dbReference type="EMBL" id="VDGT01000001">
    <property type="protein sequence ID" value="TNM34659.1"/>
    <property type="molecule type" value="Genomic_DNA"/>
</dbReference>
<keyword evidence="1" id="KW-1133">Transmembrane helix</keyword>
<keyword evidence="1" id="KW-0812">Transmembrane</keyword>
<dbReference type="AlphaFoldDB" id="A0A5C4VHW8"/>
<accession>A0A5C4VHW8</accession>
<evidence type="ECO:0000259" key="2">
    <source>
        <dbReference type="Pfam" id="PF07811"/>
    </source>
</evidence>
<dbReference type="Pfam" id="PF07811">
    <property type="entry name" value="TadE"/>
    <property type="match status" value="1"/>
</dbReference>
<reference evidence="3 4" key="1">
    <citation type="submission" date="2019-06" db="EMBL/GenBank/DDBJ databases">
        <title>Draft genome of Streptomyces sedi sp. JCM16909.</title>
        <authorList>
            <person name="Klykleung N."/>
            <person name="Tanasupawat S."/>
            <person name="Kudo T."/>
            <person name="Yuki M."/>
            <person name="Ohkuma M."/>
        </authorList>
    </citation>
    <scope>NUCLEOTIDE SEQUENCE [LARGE SCALE GENOMIC DNA]</scope>
    <source>
        <strain evidence="3 4">JCM 16909</strain>
    </source>
</reference>
<keyword evidence="4" id="KW-1185">Reference proteome</keyword>
<name>A0A5C4VHW8_9ACTN</name>
<dbReference type="InterPro" id="IPR012495">
    <property type="entry name" value="TadE-like_dom"/>
</dbReference>
<dbReference type="Proteomes" id="UP000311713">
    <property type="component" value="Unassembled WGS sequence"/>
</dbReference>
<organism evidence="3 4">
    <name type="scientific">Streptomyces sedi</name>
    <dbReference type="NCBI Taxonomy" id="555059"/>
    <lineage>
        <taxon>Bacteria</taxon>
        <taxon>Bacillati</taxon>
        <taxon>Actinomycetota</taxon>
        <taxon>Actinomycetes</taxon>
        <taxon>Kitasatosporales</taxon>
        <taxon>Streptomycetaceae</taxon>
        <taxon>Streptomyces</taxon>
    </lineage>
</organism>
<keyword evidence="1" id="KW-0472">Membrane</keyword>
<feature type="transmembrane region" description="Helical" evidence="1">
    <location>
        <begin position="35"/>
        <end position="58"/>
    </location>
</feature>
<proteinExistence type="predicted"/>
<sequence length="155" mass="16480">MRRLVGFLRRRVAEGADRGGSVVRAGDRGSSAIEFVFLTPVMFFMIFGAVQFAMYSFAEHVAKAAAQAGARTARAQAEADPAGWRRAAEDKAHDYVAQLGPGLFLSRPDVVSSQPGAFTVRVEVEGRVPSILPGVDLTVTAASEGPIERFVPDGG</sequence>
<feature type="domain" description="TadE-like" evidence="2">
    <location>
        <begin position="29"/>
        <end position="71"/>
    </location>
</feature>
<evidence type="ECO:0000313" key="4">
    <source>
        <dbReference type="Proteomes" id="UP000311713"/>
    </source>
</evidence>
<comment type="caution">
    <text evidence="3">The sequence shown here is derived from an EMBL/GenBank/DDBJ whole genome shotgun (WGS) entry which is preliminary data.</text>
</comment>
<gene>
    <name evidence="3" type="ORF">FH715_02260</name>
</gene>
<protein>
    <submittedName>
        <fullName evidence="3">Pilus assembly protein</fullName>
    </submittedName>
</protein>
<evidence type="ECO:0000313" key="3">
    <source>
        <dbReference type="EMBL" id="TNM34659.1"/>
    </source>
</evidence>
<dbReference type="RefSeq" id="WP_139640408.1">
    <property type="nucleotide sequence ID" value="NZ_BAAAZS010000066.1"/>
</dbReference>